<evidence type="ECO:0008006" key="3">
    <source>
        <dbReference type="Google" id="ProtNLM"/>
    </source>
</evidence>
<proteinExistence type="predicted"/>
<dbReference type="RefSeq" id="WP_284264022.1">
    <property type="nucleotide sequence ID" value="NZ_BSOW01000005.1"/>
</dbReference>
<evidence type="ECO:0000313" key="1">
    <source>
        <dbReference type="EMBL" id="GLR85168.1"/>
    </source>
</evidence>
<protein>
    <recommendedName>
        <fullName evidence="3">Flagellar FliJ protein</fullName>
    </recommendedName>
</protein>
<organism evidence="1 2">
    <name type="scientific">Bradyrhizobium iriomotense</name>
    <dbReference type="NCBI Taxonomy" id="441950"/>
    <lineage>
        <taxon>Bacteria</taxon>
        <taxon>Pseudomonadati</taxon>
        <taxon>Pseudomonadota</taxon>
        <taxon>Alphaproteobacteria</taxon>
        <taxon>Hyphomicrobiales</taxon>
        <taxon>Nitrobacteraceae</taxon>
        <taxon>Bradyrhizobium</taxon>
    </lineage>
</organism>
<evidence type="ECO:0000313" key="2">
    <source>
        <dbReference type="Proteomes" id="UP001156905"/>
    </source>
</evidence>
<dbReference type="Proteomes" id="UP001156905">
    <property type="component" value="Unassembled WGS sequence"/>
</dbReference>
<reference evidence="2" key="1">
    <citation type="journal article" date="2019" name="Int. J. Syst. Evol. Microbiol.">
        <title>The Global Catalogue of Microorganisms (GCM) 10K type strain sequencing project: providing services to taxonomists for standard genome sequencing and annotation.</title>
        <authorList>
            <consortium name="The Broad Institute Genomics Platform"/>
            <consortium name="The Broad Institute Genome Sequencing Center for Infectious Disease"/>
            <person name="Wu L."/>
            <person name="Ma J."/>
        </authorList>
    </citation>
    <scope>NUCLEOTIDE SEQUENCE [LARGE SCALE GENOMIC DNA]</scope>
    <source>
        <strain evidence="2">NBRC 102520</strain>
    </source>
</reference>
<comment type="caution">
    <text evidence="1">The sequence shown here is derived from an EMBL/GenBank/DDBJ whole genome shotgun (WGS) entry which is preliminary data.</text>
</comment>
<name>A0ABQ6ASE8_9BRAD</name>
<accession>A0ABQ6ASE8</accession>
<sequence length="134" mass="15052">MTSRAERLTRMVSLMKLQLRLSEWQLVQLRQREQHLQDEEIYLVGTLNGAELPVGSSSYSISRRLAATSVGARALQAEAKQQLGQVHAQSRRVKHLEQVAKGVIAGKQREAEMRFLEEITGAHSGVRDWTSISS</sequence>
<gene>
    <name evidence="1" type="ORF">GCM10007857_18780</name>
</gene>
<dbReference type="EMBL" id="BSOW01000005">
    <property type="protein sequence ID" value="GLR85168.1"/>
    <property type="molecule type" value="Genomic_DNA"/>
</dbReference>
<keyword evidence="2" id="KW-1185">Reference proteome</keyword>